<evidence type="ECO:0000256" key="5">
    <source>
        <dbReference type="ARBA" id="ARBA00023136"/>
    </source>
</evidence>
<keyword evidence="5 6" id="KW-0472">Membrane</keyword>
<comment type="subcellular location">
    <subcellularLocation>
        <location evidence="1">Cell membrane</location>
        <topology evidence="1">Multi-pass membrane protein</topology>
    </subcellularLocation>
</comment>
<keyword evidence="4 6" id="KW-1133">Transmembrane helix</keyword>
<evidence type="ECO:0000313" key="8">
    <source>
        <dbReference type="EMBL" id="MBC4018355.1"/>
    </source>
</evidence>
<feature type="transmembrane region" description="Helical" evidence="6">
    <location>
        <begin position="203"/>
        <end position="225"/>
    </location>
</feature>
<organism evidence="8 9">
    <name type="scientific">Siccirubricoccus deserti</name>
    <dbReference type="NCBI Taxonomy" id="2013562"/>
    <lineage>
        <taxon>Bacteria</taxon>
        <taxon>Pseudomonadati</taxon>
        <taxon>Pseudomonadota</taxon>
        <taxon>Alphaproteobacteria</taxon>
        <taxon>Acetobacterales</taxon>
        <taxon>Roseomonadaceae</taxon>
        <taxon>Siccirubricoccus</taxon>
    </lineage>
</organism>
<evidence type="ECO:0000256" key="3">
    <source>
        <dbReference type="ARBA" id="ARBA00022692"/>
    </source>
</evidence>
<dbReference type="Proteomes" id="UP000600101">
    <property type="component" value="Unassembled WGS sequence"/>
</dbReference>
<gene>
    <name evidence="8" type="ORF">H7965_24010</name>
</gene>
<evidence type="ECO:0000313" key="9">
    <source>
        <dbReference type="Proteomes" id="UP000600101"/>
    </source>
</evidence>
<comment type="caution">
    <text evidence="8">The sequence shown here is derived from an EMBL/GenBank/DDBJ whole genome shotgun (WGS) entry which is preliminary data.</text>
</comment>
<feature type="transmembrane region" description="Helical" evidence="6">
    <location>
        <begin position="95"/>
        <end position="117"/>
    </location>
</feature>
<evidence type="ECO:0000256" key="1">
    <source>
        <dbReference type="ARBA" id="ARBA00004651"/>
    </source>
</evidence>
<feature type="transmembrane region" description="Helical" evidence="6">
    <location>
        <begin position="170"/>
        <end position="191"/>
    </location>
</feature>
<keyword evidence="2" id="KW-1003">Cell membrane</keyword>
<protein>
    <submittedName>
        <fullName evidence="8">Cytochrome c oxidase assembly protein</fullName>
    </submittedName>
</protein>
<keyword evidence="7" id="KW-0732">Signal</keyword>
<accession>A0A9X0UJQ9</accession>
<dbReference type="EMBL" id="JACOMF010000051">
    <property type="protein sequence ID" value="MBC4018355.1"/>
    <property type="molecule type" value="Genomic_DNA"/>
</dbReference>
<evidence type="ECO:0000256" key="2">
    <source>
        <dbReference type="ARBA" id="ARBA00022475"/>
    </source>
</evidence>
<evidence type="ECO:0000256" key="4">
    <source>
        <dbReference type="ARBA" id="ARBA00022989"/>
    </source>
</evidence>
<evidence type="ECO:0000256" key="6">
    <source>
        <dbReference type="SAM" id="Phobius"/>
    </source>
</evidence>
<name>A0A9X0UJQ9_9PROT</name>
<feature type="transmembrane region" description="Helical" evidence="6">
    <location>
        <begin position="27"/>
        <end position="46"/>
    </location>
</feature>
<keyword evidence="9" id="KW-1185">Reference proteome</keyword>
<proteinExistence type="predicted"/>
<feature type="transmembrane region" description="Helical" evidence="6">
    <location>
        <begin position="58"/>
        <end position="75"/>
    </location>
</feature>
<dbReference type="GO" id="GO:0005886">
    <property type="term" value="C:plasma membrane"/>
    <property type="evidence" value="ECO:0007669"/>
    <property type="project" value="UniProtKB-SubCell"/>
</dbReference>
<keyword evidence="3 6" id="KW-0812">Transmembrane</keyword>
<dbReference type="AlphaFoldDB" id="A0A9X0UJQ9"/>
<dbReference type="Pfam" id="PF09678">
    <property type="entry name" value="Caa3_CtaG"/>
    <property type="match status" value="1"/>
</dbReference>
<feature type="chain" id="PRO_5040888128" evidence="7">
    <location>
        <begin position="18"/>
        <end position="280"/>
    </location>
</feature>
<evidence type="ECO:0000256" key="7">
    <source>
        <dbReference type="SAM" id="SignalP"/>
    </source>
</evidence>
<dbReference type="RefSeq" id="WP_186773107.1">
    <property type="nucleotide sequence ID" value="NZ_JACOMF010000051.1"/>
</dbReference>
<feature type="transmembrane region" description="Helical" evidence="6">
    <location>
        <begin position="138"/>
        <end position="158"/>
    </location>
</feature>
<dbReference type="InterPro" id="IPR019108">
    <property type="entry name" value="Caa3_assmbl_CtaG-rel"/>
</dbReference>
<reference evidence="8" key="1">
    <citation type="submission" date="2020-08" db="EMBL/GenBank/DDBJ databases">
        <authorList>
            <person name="Hu Y."/>
            <person name="Nguyen S.V."/>
            <person name="Li F."/>
            <person name="Fanning S."/>
        </authorList>
    </citation>
    <scope>NUCLEOTIDE SEQUENCE</scope>
    <source>
        <strain evidence="8">SYSU D8009</strain>
    </source>
</reference>
<feature type="transmembrane region" description="Helical" evidence="6">
    <location>
        <begin position="245"/>
        <end position="266"/>
    </location>
</feature>
<feature type="signal peptide" evidence="7">
    <location>
        <begin position="1"/>
        <end position="17"/>
    </location>
</feature>
<sequence length="280" mass="30430">MRSLVALLLLLPRAARAHDEAAPGWNFDPLVLLPLLACLLLYLAGLARLWPRTRRQHGAALAWLVGWLVLAGALLSPLHALGERMFTAHMIEHELVMAVAAPLLVLGRPMAVALWAFPAAPRRRIARAAGALRLSWRLLTRPAVATLLHGAAIWLWHLPPVFDATIGDLALHRAQHLSFLLSALLFWWAMLRRAQPLVAVADLFATMLHTGLLGTLLVVAPQVFYAVQTAEAARYGLTPLEDQQLAGLVMWVPCGTIYAAAALALLGKALRRGGARHALA</sequence>